<evidence type="ECO:0000259" key="1">
    <source>
        <dbReference type="Pfam" id="PF12697"/>
    </source>
</evidence>
<dbReference type="RefSeq" id="WP_150893140.1">
    <property type="nucleotide sequence ID" value="NZ_VYUY01000009.1"/>
</dbReference>
<comment type="caution">
    <text evidence="2">The sequence shown here is derived from an EMBL/GenBank/DDBJ whole genome shotgun (WGS) entry which is preliminary data.</text>
</comment>
<dbReference type="Pfam" id="PF12697">
    <property type="entry name" value="Abhydrolase_6"/>
    <property type="match status" value="1"/>
</dbReference>
<dbReference type="InterPro" id="IPR050266">
    <property type="entry name" value="AB_hydrolase_sf"/>
</dbReference>
<dbReference type="EMBL" id="VYUY01000009">
    <property type="protein sequence ID" value="KAA9133833.1"/>
    <property type="molecule type" value="Genomic_DNA"/>
</dbReference>
<dbReference type="GO" id="GO:0016020">
    <property type="term" value="C:membrane"/>
    <property type="evidence" value="ECO:0007669"/>
    <property type="project" value="TreeGrafter"/>
</dbReference>
<dbReference type="InterPro" id="IPR000073">
    <property type="entry name" value="AB_hydrolase_1"/>
</dbReference>
<reference evidence="3" key="1">
    <citation type="submission" date="2019-09" db="EMBL/GenBank/DDBJ databases">
        <title>Mumia zhuanghuii sp. nov. isolated from the intestinal contents of plateau pika (Ochotona curzoniae) in the Qinghai-Tibet plateau of China.</title>
        <authorList>
            <person name="Tian Z."/>
        </authorList>
    </citation>
    <scope>NUCLEOTIDE SEQUENCE [LARGE SCALE GENOMIC DNA]</scope>
    <source>
        <strain evidence="3">L-033</strain>
    </source>
</reference>
<evidence type="ECO:0000313" key="3">
    <source>
        <dbReference type="Proteomes" id="UP000326838"/>
    </source>
</evidence>
<feature type="domain" description="AB hydrolase-1" evidence="1">
    <location>
        <begin position="37"/>
        <end position="243"/>
    </location>
</feature>
<dbReference type="PANTHER" id="PTHR43798">
    <property type="entry name" value="MONOACYLGLYCEROL LIPASE"/>
    <property type="match status" value="1"/>
</dbReference>
<keyword evidence="3" id="KW-1185">Reference proteome</keyword>
<gene>
    <name evidence="2" type="ORF">F6B40_08775</name>
</gene>
<dbReference type="AlphaFoldDB" id="A0A5N0TFA9"/>
<evidence type="ECO:0000313" key="2">
    <source>
        <dbReference type="EMBL" id="KAA9133833.1"/>
    </source>
</evidence>
<dbReference type="PANTHER" id="PTHR43798:SF33">
    <property type="entry name" value="HYDROLASE, PUTATIVE (AFU_ORTHOLOGUE AFUA_2G14860)-RELATED"/>
    <property type="match status" value="1"/>
</dbReference>
<protein>
    <submittedName>
        <fullName evidence="2">Alpha/beta hydrolase</fullName>
    </submittedName>
</protein>
<dbReference type="Proteomes" id="UP000326838">
    <property type="component" value="Unassembled WGS sequence"/>
</dbReference>
<organism evidence="2 3">
    <name type="scientific">Microbacterium caowuchunii</name>
    <dbReference type="NCBI Taxonomy" id="2614638"/>
    <lineage>
        <taxon>Bacteria</taxon>
        <taxon>Bacillati</taxon>
        <taxon>Actinomycetota</taxon>
        <taxon>Actinomycetes</taxon>
        <taxon>Micrococcales</taxon>
        <taxon>Microbacteriaceae</taxon>
        <taxon>Microbacterium</taxon>
    </lineage>
</organism>
<dbReference type="GO" id="GO:0016787">
    <property type="term" value="F:hydrolase activity"/>
    <property type="evidence" value="ECO:0007669"/>
    <property type="project" value="UniProtKB-KW"/>
</dbReference>
<name>A0A5N0TFA9_9MICO</name>
<dbReference type="Gene3D" id="3.40.50.1820">
    <property type="entry name" value="alpha/beta hydrolase"/>
    <property type="match status" value="1"/>
</dbReference>
<accession>A0A5N0TFA9</accession>
<keyword evidence="2" id="KW-0378">Hydrolase</keyword>
<dbReference type="InterPro" id="IPR029058">
    <property type="entry name" value="AB_hydrolase_fold"/>
</dbReference>
<sequence length="259" mass="27783">MPRHTPPQPAADVPPLSFSFAGATLGADEQGAPPRTFLLVHGIGMGRTVFEGLAEHLGGHGRIVRVDLPGYGEAPEPVRTLTIERTADLLAAFIRERGYPGEPGGLVLVGHSMGTQVVAEVAARHPGLADFVVLIAPTVDPRARSAGRQLLRLLHDLAVESPRVIAIGAREYLRAGPNLRGKMRAMLAHRPEEAYPRITVPTLVLRGGQDTVCPPAWCREVVALLPDGFLSEIDAHGHETMIRDAEPAASRIIRFVEGC</sequence>
<dbReference type="SUPFAM" id="SSF53474">
    <property type="entry name" value="alpha/beta-Hydrolases"/>
    <property type="match status" value="1"/>
</dbReference>
<proteinExistence type="predicted"/>